<sequence>MRCANATFERLPIPAGKTSPGLWIRHQIGAGLSRALGTPP</sequence>
<evidence type="ECO:0000313" key="1">
    <source>
        <dbReference type="EMBL" id="MDR7269816.1"/>
    </source>
</evidence>
<proteinExistence type="predicted"/>
<dbReference type="EMBL" id="JAVDXU010000001">
    <property type="protein sequence ID" value="MDR7269816.1"/>
    <property type="molecule type" value="Genomic_DNA"/>
</dbReference>
<organism evidence="1 2">
    <name type="scientific">Roseateles saccharophilus</name>
    <name type="common">Pseudomonas saccharophila</name>
    <dbReference type="NCBI Taxonomy" id="304"/>
    <lineage>
        <taxon>Bacteria</taxon>
        <taxon>Pseudomonadati</taxon>
        <taxon>Pseudomonadota</taxon>
        <taxon>Betaproteobacteria</taxon>
        <taxon>Burkholderiales</taxon>
        <taxon>Sphaerotilaceae</taxon>
        <taxon>Roseateles</taxon>
    </lineage>
</organism>
<keyword evidence="2" id="KW-1185">Reference proteome</keyword>
<reference evidence="1 2" key="1">
    <citation type="submission" date="2023-07" db="EMBL/GenBank/DDBJ databases">
        <title>Sorghum-associated microbial communities from plants grown in Nebraska, USA.</title>
        <authorList>
            <person name="Schachtman D."/>
        </authorList>
    </citation>
    <scope>NUCLEOTIDE SEQUENCE [LARGE SCALE GENOMIC DNA]</scope>
    <source>
        <strain evidence="1 2">BE314</strain>
    </source>
</reference>
<comment type="caution">
    <text evidence="1">The sequence shown here is derived from an EMBL/GenBank/DDBJ whole genome shotgun (WGS) entry which is preliminary data.</text>
</comment>
<evidence type="ECO:0000313" key="2">
    <source>
        <dbReference type="Proteomes" id="UP001180453"/>
    </source>
</evidence>
<dbReference type="Proteomes" id="UP001180453">
    <property type="component" value="Unassembled WGS sequence"/>
</dbReference>
<gene>
    <name evidence="1" type="ORF">J2X20_002445</name>
</gene>
<name>A0ABU1YPB3_ROSSA</name>
<protein>
    <submittedName>
        <fullName evidence="1">Uncharacterized protein</fullName>
    </submittedName>
</protein>
<accession>A0ABU1YPB3</accession>